<reference evidence="2" key="1">
    <citation type="journal article" date="2019" name="Int. J. Syst. Evol. Microbiol.">
        <title>The Global Catalogue of Microorganisms (GCM) 10K type strain sequencing project: providing services to taxonomists for standard genome sequencing and annotation.</title>
        <authorList>
            <consortium name="The Broad Institute Genomics Platform"/>
            <consortium name="The Broad Institute Genome Sequencing Center for Infectious Disease"/>
            <person name="Wu L."/>
            <person name="Ma J."/>
        </authorList>
    </citation>
    <scope>NUCLEOTIDE SEQUENCE [LARGE SCALE GENOMIC DNA]</scope>
    <source>
        <strain evidence="2">CCUG 61696</strain>
    </source>
</reference>
<gene>
    <name evidence="1" type="ORF">ACFQ4O_15615</name>
</gene>
<sequence>VVLRGAEAFPRGASDSHRATVSGAARDCANLGAETLLKVALTGRSARAASGPSWFNAPLTVAVIDPQGRTVSERRARLKVTLPKGQATGAFAHVEENLSLPPQPSYAGWTVAIGFDMTTADARRAAKVLTAER</sequence>
<comment type="caution">
    <text evidence="1">The sequence shown here is derived from an EMBL/GenBank/DDBJ whole genome shotgun (WGS) entry which is preliminary data.</text>
</comment>
<organism evidence="1 2">
    <name type="scientific">Methylopila musalis</name>
    <dbReference type="NCBI Taxonomy" id="1134781"/>
    <lineage>
        <taxon>Bacteria</taxon>
        <taxon>Pseudomonadati</taxon>
        <taxon>Pseudomonadota</taxon>
        <taxon>Alphaproteobacteria</taxon>
        <taxon>Hyphomicrobiales</taxon>
        <taxon>Methylopilaceae</taxon>
        <taxon>Methylopila</taxon>
    </lineage>
</organism>
<evidence type="ECO:0000313" key="1">
    <source>
        <dbReference type="EMBL" id="MFD1333427.1"/>
    </source>
</evidence>
<feature type="non-terminal residue" evidence="1">
    <location>
        <position position="1"/>
    </location>
</feature>
<evidence type="ECO:0000313" key="2">
    <source>
        <dbReference type="Proteomes" id="UP001597171"/>
    </source>
</evidence>
<accession>A0ABW3ZBN9</accession>
<dbReference type="EMBL" id="JBHTMX010000227">
    <property type="protein sequence ID" value="MFD1333427.1"/>
    <property type="molecule type" value="Genomic_DNA"/>
</dbReference>
<protein>
    <submittedName>
        <fullName evidence="1">Uncharacterized protein</fullName>
    </submittedName>
</protein>
<dbReference type="RefSeq" id="WP_378776974.1">
    <property type="nucleotide sequence ID" value="NZ_JBHTMX010000227.1"/>
</dbReference>
<proteinExistence type="predicted"/>
<dbReference type="Proteomes" id="UP001597171">
    <property type="component" value="Unassembled WGS sequence"/>
</dbReference>
<keyword evidence="2" id="KW-1185">Reference proteome</keyword>
<name>A0ABW3ZBN9_9HYPH</name>